<reference evidence="1 2" key="1">
    <citation type="submission" date="2019-07" db="EMBL/GenBank/DDBJ databases">
        <title>Whole genome shotgun sequence of Nocardia ninae NBRC 108245.</title>
        <authorList>
            <person name="Hosoyama A."/>
            <person name="Uohara A."/>
            <person name="Ohji S."/>
            <person name="Ichikawa N."/>
        </authorList>
    </citation>
    <scope>NUCLEOTIDE SEQUENCE [LARGE SCALE GENOMIC DNA]</scope>
    <source>
        <strain evidence="1 2">NBRC 108245</strain>
    </source>
</reference>
<dbReference type="EMBL" id="BJXA01000064">
    <property type="protein sequence ID" value="GEM42183.1"/>
    <property type="molecule type" value="Genomic_DNA"/>
</dbReference>
<keyword evidence="2" id="KW-1185">Reference proteome</keyword>
<dbReference type="RefSeq" id="WP_147139615.1">
    <property type="nucleotide sequence ID" value="NZ_BJXA01000064.1"/>
</dbReference>
<protein>
    <submittedName>
        <fullName evidence="1">Uncharacterized protein</fullName>
    </submittedName>
</protein>
<sequence length="67" mass="7527">MDDQEEPPSDDGDGAKHWIDIARPALGLVQVVLPFWVEDPTSPVTVVTGLALWLLQNDRRFSRANDR</sequence>
<evidence type="ECO:0000313" key="2">
    <source>
        <dbReference type="Proteomes" id="UP000321424"/>
    </source>
</evidence>
<dbReference type="AlphaFoldDB" id="A0A511MNK1"/>
<name>A0A511MNK1_9NOCA</name>
<dbReference type="Proteomes" id="UP000321424">
    <property type="component" value="Unassembled WGS sequence"/>
</dbReference>
<evidence type="ECO:0000313" key="1">
    <source>
        <dbReference type="EMBL" id="GEM42183.1"/>
    </source>
</evidence>
<gene>
    <name evidence="1" type="ORF">NN4_67020</name>
</gene>
<proteinExistence type="predicted"/>
<accession>A0A511MNK1</accession>
<comment type="caution">
    <text evidence="1">The sequence shown here is derived from an EMBL/GenBank/DDBJ whole genome shotgun (WGS) entry which is preliminary data.</text>
</comment>
<organism evidence="1 2">
    <name type="scientific">Nocardia ninae NBRC 108245</name>
    <dbReference type="NCBI Taxonomy" id="1210091"/>
    <lineage>
        <taxon>Bacteria</taxon>
        <taxon>Bacillati</taxon>
        <taxon>Actinomycetota</taxon>
        <taxon>Actinomycetes</taxon>
        <taxon>Mycobacteriales</taxon>
        <taxon>Nocardiaceae</taxon>
        <taxon>Nocardia</taxon>
    </lineage>
</organism>